<dbReference type="Proteomes" id="UP000579647">
    <property type="component" value="Unassembled WGS sequence"/>
</dbReference>
<dbReference type="Gene3D" id="1.10.101.10">
    <property type="entry name" value="PGBD-like superfamily/PGBD"/>
    <property type="match status" value="1"/>
</dbReference>
<gene>
    <name evidence="2" type="ORF">HNR07_006161</name>
</gene>
<feature type="domain" description="Peptidoglycan binding-like" evidence="1">
    <location>
        <begin position="201"/>
        <end position="251"/>
    </location>
</feature>
<dbReference type="Pfam" id="PF01471">
    <property type="entry name" value="PG_binding_1"/>
    <property type="match status" value="1"/>
</dbReference>
<dbReference type="RefSeq" id="WP_184369317.1">
    <property type="nucleotide sequence ID" value="NZ_BAAAKM010000049.1"/>
</dbReference>
<dbReference type="InterPro" id="IPR002477">
    <property type="entry name" value="Peptidoglycan-bd-like"/>
</dbReference>
<evidence type="ECO:0000313" key="2">
    <source>
        <dbReference type="EMBL" id="MBB5495024.1"/>
    </source>
</evidence>
<reference evidence="2 3" key="1">
    <citation type="submission" date="2020-08" db="EMBL/GenBank/DDBJ databases">
        <title>Sequencing the genomes of 1000 actinobacteria strains.</title>
        <authorList>
            <person name="Klenk H.-P."/>
        </authorList>
    </citation>
    <scope>NUCLEOTIDE SEQUENCE [LARGE SCALE GENOMIC DNA]</scope>
    <source>
        <strain evidence="2 3">DSM 44598</strain>
    </source>
</reference>
<dbReference type="SUPFAM" id="SSF47090">
    <property type="entry name" value="PGBD-like"/>
    <property type="match status" value="1"/>
</dbReference>
<name>A0A840WG06_9ACTN</name>
<keyword evidence="3" id="KW-1185">Reference proteome</keyword>
<evidence type="ECO:0000313" key="3">
    <source>
        <dbReference type="Proteomes" id="UP000579647"/>
    </source>
</evidence>
<sequence length="279" mass="29056">MPTSAFNTCGGAPGHLVTAGGGNPHGDAWQAVEGHVAYDERPDQPWPAIRLGSPVSGPSSVELPAAGVSTASVYLWVPAGGRCELSLRRASGAAPVIEWDTGALRLGGQELPEAEGAQARNRLVRAQIRVRSGGTDYRLNHRNPELTAPDLEVEGPATGTGEGVAVAVPAGHTAWMIQLRAGSGPWLGSAILRHGSEFAREVTLLQEDLMAAGYELPQFGADGGYGNETVDAVMAFQEDHDLLIDGSVGQESRGVLNALVNADRYTTADGHTGWGIPLG</sequence>
<accession>A0A840WG06</accession>
<dbReference type="AlphaFoldDB" id="A0A840WG06"/>
<dbReference type="InterPro" id="IPR036365">
    <property type="entry name" value="PGBD-like_sf"/>
</dbReference>
<dbReference type="InterPro" id="IPR036366">
    <property type="entry name" value="PGBDSf"/>
</dbReference>
<dbReference type="EMBL" id="JACHDO010000001">
    <property type="protein sequence ID" value="MBB5495024.1"/>
    <property type="molecule type" value="Genomic_DNA"/>
</dbReference>
<evidence type="ECO:0000259" key="1">
    <source>
        <dbReference type="Pfam" id="PF01471"/>
    </source>
</evidence>
<proteinExistence type="predicted"/>
<organism evidence="2 3">
    <name type="scientific">Nocardiopsis metallicus</name>
    <dbReference type="NCBI Taxonomy" id="179819"/>
    <lineage>
        <taxon>Bacteria</taxon>
        <taxon>Bacillati</taxon>
        <taxon>Actinomycetota</taxon>
        <taxon>Actinomycetes</taxon>
        <taxon>Streptosporangiales</taxon>
        <taxon>Nocardiopsidaceae</taxon>
        <taxon>Nocardiopsis</taxon>
    </lineage>
</organism>
<comment type="caution">
    <text evidence="2">The sequence shown here is derived from an EMBL/GenBank/DDBJ whole genome shotgun (WGS) entry which is preliminary data.</text>
</comment>
<protein>
    <recommendedName>
        <fullName evidence="1">Peptidoglycan binding-like domain-containing protein</fullName>
    </recommendedName>
</protein>